<sequence length="376" mass="43377">MKTPKYFTKLDQIHELNEGARVALKNVTEKFAFRVNEYYLSLIDWNDPEDPIRRIIIPNDGELNEWGELDASDESTYTMVHGLQHKYGSTAVLLVTDTCGGYCRFCFRKRLFIDGFDEVTRDVTEGIRYIREHEELTNILITGGDPLMLSTRRLEELVRQLQEIEHVHIIRIGTKMPAFNPYRILDDPSLPELIERYSTALKKMYIMTQFNHPRELTDASTEAVHTLIRAGAIIANQTPLIRGVNDDPETLSTLFKKLSFIGASPYYVFQCRPTSGNRTFAIPVEETYQIFQRSLKACSGLAKRARLIMSHSTGKIEIAGMTDEHIFFRYHQSPDPEQVGSFMVFKRNPDAYWFDDYHELIAEYRIQDSALTASKP</sequence>
<gene>
    <name evidence="1" type="ORF">C4B59_05175</name>
</gene>
<proteinExistence type="predicted"/>
<dbReference type="EMBL" id="PQXF01000006">
    <property type="protein sequence ID" value="PXF61343.1"/>
    <property type="molecule type" value="Genomic_DNA"/>
</dbReference>
<accession>A0AC61L4R4</accession>
<evidence type="ECO:0000313" key="2">
    <source>
        <dbReference type="Proteomes" id="UP000248329"/>
    </source>
</evidence>
<organism evidence="1 2">
    <name type="scientific">Candidatus Methanogaster sp</name>
    <dbReference type="NCBI Taxonomy" id="3386292"/>
    <lineage>
        <taxon>Archaea</taxon>
        <taxon>Methanobacteriati</taxon>
        <taxon>Methanobacteriota</taxon>
        <taxon>Stenosarchaea group</taxon>
        <taxon>Methanomicrobia</taxon>
        <taxon>Methanosarcinales</taxon>
        <taxon>ANME-2 cluster</taxon>
        <taxon>Candidatus Methanogasteraceae</taxon>
        <taxon>Candidatus Methanogaster</taxon>
    </lineage>
</organism>
<name>A0AC61L4R4_9EURY</name>
<evidence type="ECO:0000313" key="1">
    <source>
        <dbReference type="EMBL" id="PXF61343.1"/>
    </source>
</evidence>
<protein>
    <submittedName>
        <fullName evidence="1">KamA family radical SAM protein</fullName>
    </submittedName>
</protein>
<comment type="caution">
    <text evidence="1">The sequence shown here is derived from an EMBL/GenBank/DDBJ whole genome shotgun (WGS) entry which is preliminary data.</text>
</comment>
<reference evidence="1" key="1">
    <citation type="submission" date="2018-01" db="EMBL/GenBank/DDBJ databases">
        <authorList>
            <person name="Krukenberg V."/>
        </authorList>
    </citation>
    <scope>NUCLEOTIDE SEQUENCE</scope>
    <source>
        <strain evidence="1">E20ANME2</strain>
    </source>
</reference>
<dbReference type="Proteomes" id="UP000248329">
    <property type="component" value="Unassembled WGS sequence"/>
</dbReference>